<dbReference type="Gene3D" id="6.10.140.1330">
    <property type="match status" value="1"/>
</dbReference>
<dbReference type="AlphaFoldDB" id="A0A1W6N1Y1"/>
<keyword evidence="13" id="KW-1185">Reference proteome</keyword>
<keyword evidence="10" id="KW-0997">Cell inner membrane</keyword>
<feature type="transmembrane region" description="Helical" evidence="10">
    <location>
        <begin position="113"/>
        <end position="134"/>
    </location>
</feature>
<comment type="subcellular location">
    <subcellularLocation>
        <location evidence="10">Cell inner membrane</location>
        <topology evidence="10">Multi-pass membrane protein</topology>
    </subcellularLocation>
    <subcellularLocation>
        <location evidence="1">Cell membrane</location>
        <topology evidence="1">Multi-pass membrane protein</topology>
    </subcellularLocation>
</comment>
<sequence>MIENIRMLILLLAVLAAATMLAERLKVPSAILLVLIGLLLSFLGGLPPLELAPEVVLLLVLPPVLYSAAFNMSWREFRFNLRPIALLSVGGVLFNTFAVAVAVYWLLHMDWAAALLLGAIVSPPDAVAPLAVARKMEIPRRILVVLEGEGLANDAVALILYRFAVAAISVGVFSLGEAVGAFAGIVAGEITWGIGVAWLMLRLRRWANEPRIEIVLSTLTPFFAFWPPAQLGGSGVLATVAAGLYTSWNGPRLISAATRLQGVFFWQSFIYVIEGMVFLITGLQARAIASRIGEFQLSQLGLSIAVIAAVTILARFIWVFPAVYLPRWLFPAIRRRDPSPPWQWTFILAFTGVRGMVSLAAALSIPIATAAGLPFPYRDLILLLTFALILITLVGQGLMLPWLIRRLGLAHAGRKERDSERVEERRARAEAVRAAVSALEELATQRDPSPDALDIIRLLHQDRLKRIDEHGEAAQAAPHPAELHDEVERLLIAAERERINALYRVGELHDEARRRIERELDMREARLFR</sequence>
<evidence type="ECO:0000256" key="4">
    <source>
        <dbReference type="ARBA" id="ARBA00022692"/>
    </source>
</evidence>
<feature type="domain" description="Cation/H+ exchanger transmembrane" evidence="11">
    <location>
        <begin position="11"/>
        <end position="405"/>
    </location>
</feature>
<evidence type="ECO:0000256" key="5">
    <source>
        <dbReference type="ARBA" id="ARBA00022989"/>
    </source>
</evidence>
<name>A0A1W6N1Y1_9HYPH</name>
<feature type="transmembrane region" description="Helical" evidence="10">
    <location>
        <begin position="222"/>
        <end position="245"/>
    </location>
</feature>
<dbReference type="GO" id="GO:0015385">
    <property type="term" value="F:sodium:proton antiporter activity"/>
    <property type="evidence" value="ECO:0007669"/>
    <property type="project" value="InterPro"/>
</dbReference>
<keyword evidence="4 10" id="KW-0812">Transmembrane</keyword>
<comment type="similarity">
    <text evidence="10">Belongs to the monovalent cation:proton antiporter 1 (CPA1) transporter (TC 2.A.36) family.</text>
</comment>
<feature type="transmembrane region" description="Helical" evidence="10">
    <location>
        <begin position="265"/>
        <end position="288"/>
    </location>
</feature>
<dbReference type="STRING" id="655015.B1812_21405"/>
<keyword evidence="5 10" id="KW-1133">Transmembrane helix</keyword>
<organism evidence="12 13">
    <name type="scientific">Methylocystis bryophila</name>
    <dbReference type="NCBI Taxonomy" id="655015"/>
    <lineage>
        <taxon>Bacteria</taxon>
        <taxon>Pseudomonadati</taxon>
        <taxon>Pseudomonadota</taxon>
        <taxon>Alphaproteobacteria</taxon>
        <taxon>Hyphomicrobiales</taxon>
        <taxon>Methylocystaceae</taxon>
        <taxon>Methylocystis</taxon>
    </lineage>
</organism>
<evidence type="ECO:0000256" key="1">
    <source>
        <dbReference type="ARBA" id="ARBA00004651"/>
    </source>
</evidence>
<dbReference type="GO" id="GO:0005886">
    <property type="term" value="C:plasma membrane"/>
    <property type="evidence" value="ECO:0007669"/>
    <property type="project" value="UniProtKB-SubCell"/>
</dbReference>
<feature type="transmembrane region" description="Helical" evidence="10">
    <location>
        <begin position="84"/>
        <end position="107"/>
    </location>
</feature>
<dbReference type="InterPro" id="IPR006153">
    <property type="entry name" value="Cation/H_exchanger_TM"/>
</dbReference>
<keyword evidence="7 10" id="KW-0406">Ion transport</keyword>
<dbReference type="OrthoDB" id="9809206at2"/>
<keyword evidence="3" id="KW-1003">Cell membrane</keyword>
<feature type="transmembrane region" description="Helical" evidence="10">
    <location>
        <begin position="181"/>
        <end position="201"/>
    </location>
</feature>
<feature type="transmembrane region" description="Helical" evidence="10">
    <location>
        <begin position="30"/>
        <end position="49"/>
    </location>
</feature>
<keyword evidence="6 10" id="KW-0915">Sodium</keyword>
<dbReference type="RefSeq" id="WP_085773895.1">
    <property type="nucleotide sequence ID" value="NZ_AP027149.1"/>
</dbReference>
<feature type="transmembrane region" description="Helical" evidence="10">
    <location>
        <begin position="380"/>
        <end position="404"/>
    </location>
</feature>
<evidence type="ECO:0000256" key="9">
    <source>
        <dbReference type="ARBA" id="ARBA00023201"/>
    </source>
</evidence>
<dbReference type="PANTHER" id="PTHR10110">
    <property type="entry name" value="SODIUM/HYDROGEN EXCHANGER"/>
    <property type="match status" value="1"/>
</dbReference>
<proteinExistence type="inferred from homology"/>
<evidence type="ECO:0000256" key="2">
    <source>
        <dbReference type="ARBA" id="ARBA00022448"/>
    </source>
</evidence>
<dbReference type="GO" id="GO:0015386">
    <property type="term" value="F:potassium:proton antiporter activity"/>
    <property type="evidence" value="ECO:0007669"/>
    <property type="project" value="TreeGrafter"/>
</dbReference>
<evidence type="ECO:0000256" key="8">
    <source>
        <dbReference type="ARBA" id="ARBA00023136"/>
    </source>
</evidence>
<dbReference type="KEGG" id="mbry:B1812_21405"/>
<dbReference type="EMBL" id="CP019948">
    <property type="protein sequence ID" value="ARN83874.1"/>
    <property type="molecule type" value="Genomic_DNA"/>
</dbReference>
<accession>A0A1W6N1Y1</accession>
<protein>
    <submittedName>
        <fullName evidence="12">Na+/H+ antiporter</fullName>
    </submittedName>
</protein>
<feature type="transmembrane region" description="Helical" evidence="10">
    <location>
        <begin position="344"/>
        <end position="368"/>
    </location>
</feature>
<dbReference type="InterPro" id="IPR018422">
    <property type="entry name" value="Cation/H_exchanger_CPA1"/>
</dbReference>
<dbReference type="GO" id="GO:0051453">
    <property type="term" value="P:regulation of intracellular pH"/>
    <property type="evidence" value="ECO:0007669"/>
    <property type="project" value="TreeGrafter"/>
</dbReference>
<gene>
    <name evidence="12" type="ORF">B1812_21405</name>
</gene>
<evidence type="ECO:0000313" key="12">
    <source>
        <dbReference type="EMBL" id="ARN83874.1"/>
    </source>
</evidence>
<comment type="function">
    <text evidence="10">Na(+)/H(+) antiporter that extrudes sodium in exchange for external protons.</text>
</comment>
<keyword evidence="9 10" id="KW-0739">Sodium transport</keyword>
<keyword evidence="8 10" id="KW-0472">Membrane</keyword>
<evidence type="ECO:0000256" key="10">
    <source>
        <dbReference type="RuleBase" id="RU366002"/>
    </source>
</evidence>
<dbReference type="PANTHER" id="PTHR10110:SF86">
    <property type="entry name" value="SODIUM_HYDROGEN EXCHANGER 7"/>
    <property type="match status" value="1"/>
</dbReference>
<evidence type="ECO:0000313" key="13">
    <source>
        <dbReference type="Proteomes" id="UP000193978"/>
    </source>
</evidence>
<keyword evidence="2 10" id="KW-0813">Transport</keyword>
<evidence type="ECO:0000256" key="3">
    <source>
        <dbReference type="ARBA" id="ARBA00022475"/>
    </source>
</evidence>
<evidence type="ECO:0000259" key="11">
    <source>
        <dbReference type="Pfam" id="PF00999"/>
    </source>
</evidence>
<dbReference type="InterPro" id="IPR004705">
    <property type="entry name" value="Cation/H_exchanger_CPA1_bac"/>
</dbReference>
<evidence type="ECO:0000256" key="6">
    <source>
        <dbReference type="ARBA" id="ARBA00023053"/>
    </source>
</evidence>
<keyword evidence="10" id="KW-0050">Antiport</keyword>
<evidence type="ECO:0000256" key="7">
    <source>
        <dbReference type="ARBA" id="ARBA00023065"/>
    </source>
</evidence>
<dbReference type="Pfam" id="PF00999">
    <property type="entry name" value="Na_H_Exchanger"/>
    <property type="match status" value="1"/>
</dbReference>
<dbReference type="GO" id="GO:0098719">
    <property type="term" value="P:sodium ion import across plasma membrane"/>
    <property type="evidence" value="ECO:0007669"/>
    <property type="project" value="TreeGrafter"/>
</dbReference>
<dbReference type="Proteomes" id="UP000193978">
    <property type="component" value="Chromosome"/>
</dbReference>
<feature type="transmembrane region" description="Helical" evidence="10">
    <location>
        <begin position="155"/>
        <end position="175"/>
    </location>
</feature>
<dbReference type="NCBIfam" id="TIGR00831">
    <property type="entry name" value="a_cpa1"/>
    <property type="match status" value="1"/>
</dbReference>
<feature type="transmembrane region" description="Helical" evidence="10">
    <location>
        <begin position="6"/>
        <end position="23"/>
    </location>
</feature>
<feature type="transmembrane region" description="Helical" evidence="10">
    <location>
        <begin position="55"/>
        <end position="72"/>
    </location>
</feature>
<reference evidence="12 13" key="1">
    <citation type="submission" date="2017-02" db="EMBL/GenBank/DDBJ databases">
        <authorList>
            <person name="Peterson S.W."/>
        </authorList>
    </citation>
    <scope>NUCLEOTIDE SEQUENCE [LARGE SCALE GENOMIC DNA]</scope>
    <source>
        <strain evidence="12 13">S285</strain>
    </source>
</reference>
<feature type="transmembrane region" description="Helical" evidence="10">
    <location>
        <begin position="300"/>
        <end position="324"/>
    </location>
</feature>